<reference evidence="2 4" key="1">
    <citation type="submission" date="2018-08" db="EMBL/GenBank/DDBJ databases">
        <authorList>
            <consortium name="Pathogen Informatics"/>
        </authorList>
    </citation>
    <scope>NUCLEOTIDE SEQUENCE [LARGE SCALE GENOMIC DNA]</scope>
    <source>
        <strain evidence="2 4">EuSCAPE_TR125</strain>
    </source>
</reference>
<evidence type="ECO:0000313" key="3">
    <source>
        <dbReference type="EMBL" id="VCV77881.1"/>
    </source>
</evidence>
<dbReference type="RefSeq" id="WP_123618668.1">
    <property type="nucleotide sequence ID" value="NZ_BNFA01000002.1"/>
</dbReference>
<evidence type="ECO:0000313" key="5">
    <source>
        <dbReference type="Proteomes" id="UP000269921"/>
    </source>
</evidence>
<evidence type="ECO:0000313" key="1">
    <source>
        <dbReference type="EMBL" id="MRJ99131.1"/>
    </source>
</evidence>
<protein>
    <recommendedName>
        <fullName evidence="7">RNA helicase</fullName>
    </recommendedName>
</protein>
<organism evidence="1 6">
    <name type="scientific">Klebsiella pneumoniae</name>
    <dbReference type="NCBI Taxonomy" id="573"/>
    <lineage>
        <taxon>Bacteria</taxon>
        <taxon>Pseudomonadati</taxon>
        <taxon>Pseudomonadota</taxon>
        <taxon>Gammaproteobacteria</taxon>
        <taxon>Enterobacterales</taxon>
        <taxon>Enterobacteriaceae</taxon>
        <taxon>Klebsiella/Raoultella group</taxon>
        <taxon>Klebsiella</taxon>
        <taxon>Klebsiella pneumoniae complex</taxon>
    </lineage>
</organism>
<evidence type="ECO:0008006" key="7">
    <source>
        <dbReference type="Google" id="ProtNLM"/>
    </source>
</evidence>
<dbReference type="EMBL" id="UJRG01000004">
    <property type="protein sequence ID" value="SWT12282.1"/>
    <property type="molecule type" value="Genomic_DNA"/>
</dbReference>
<dbReference type="Proteomes" id="UP000258798">
    <property type="component" value="Unassembled WGS sequence"/>
</dbReference>
<dbReference type="Gene3D" id="3.40.50.450">
    <property type="match status" value="1"/>
</dbReference>
<dbReference type="Proteomes" id="UP000441029">
    <property type="component" value="Unassembled WGS sequence"/>
</dbReference>
<gene>
    <name evidence="3" type="ORF">BANRA_03243</name>
    <name evidence="1" type="ORF">GJJ01_24685</name>
    <name evidence="2" type="ORF">SAMEA3729652_02052</name>
</gene>
<evidence type="ECO:0000313" key="6">
    <source>
        <dbReference type="Proteomes" id="UP000441029"/>
    </source>
</evidence>
<accession>A0AAW9UM19</accession>
<sequence>MSKSKVSPQTSYEQMVCGYVMPISDTPDYRSGHWEDIKSMLDEVTISIGFKESRIVSTGLDVSTIHKRIVNNIYNDDIIICDVSSRNPNVMFELGMRIAFDKPVVIIKDNATQYCFDSGTIEHLEYPKDMRYSEIEKFKALLKQKIENTIDHHKSNPEASPILNSFGSFTAIKPNLPEMSEADLFKSDLQEIKYLLAKSLRNQDDLWNGTTNWIKEQFPKEMFGSTDDEIFANVTSVPGIKVEGVDDKYVYVLARTTTPLKILFRKFRTGVSQNSLGLND</sequence>
<proteinExistence type="predicted"/>
<reference evidence="3 5" key="2">
    <citation type="submission" date="2018-10" db="EMBL/GenBank/DDBJ databases">
        <authorList>
            <person name="Noll B N."/>
        </authorList>
    </citation>
    <scope>NUCLEOTIDE SEQUENCE [LARGE SCALE GENOMIC DNA]</scope>
    <source>
        <strain evidence="3">Kpneu006</strain>
    </source>
</reference>
<comment type="caution">
    <text evidence="1">The sequence shown here is derived from an EMBL/GenBank/DDBJ whole genome shotgun (WGS) entry which is preliminary data.</text>
</comment>
<reference evidence="1 6" key="3">
    <citation type="submission" date="2019-11" db="EMBL/GenBank/DDBJ databases">
        <title>Molecular typing, antibiotic resistance determination and virulence profiling for 36 multidrug-resistant clinical Klebsiella pneumoniae isolates using second- and third-generation sequencing.</title>
        <authorList>
            <person name="Shelenkov A."/>
            <person name="Mikhaylova Y."/>
            <person name="Yanushevich Y."/>
            <person name="Samoilov A."/>
            <person name="Petrova L."/>
            <person name="Fomina V."/>
            <person name="Gusarov V."/>
            <person name="Zamyatin M."/>
            <person name="Shagin D."/>
        </authorList>
    </citation>
    <scope>NUCLEOTIDE SEQUENCE [LARGE SCALE GENOMIC DNA]</scope>
    <source>
        <strain evidence="1 6">CriePir226</strain>
    </source>
</reference>
<dbReference type="EMBL" id="UWVH01000001">
    <property type="protein sequence ID" value="VCV77881.1"/>
    <property type="molecule type" value="Genomic_DNA"/>
</dbReference>
<dbReference type="AlphaFoldDB" id="A0AAW9UM19"/>
<dbReference type="EMBL" id="WJVL01000025">
    <property type="protein sequence ID" value="MRJ99131.1"/>
    <property type="molecule type" value="Genomic_DNA"/>
</dbReference>
<evidence type="ECO:0000313" key="2">
    <source>
        <dbReference type="EMBL" id="SWT12282.1"/>
    </source>
</evidence>
<dbReference type="SUPFAM" id="SSF52309">
    <property type="entry name" value="N-(deoxy)ribosyltransferase-like"/>
    <property type="match status" value="1"/>
</dbReference>
<dbReference type="Proteomes" id="UP000269921">
    <property type="component" value="Unassembled WGS sequence"/>
</dbReference>
<name>A0AAW9UM19_KLEPN</name>
<evidence type="ECO:0000313" key="4">
    <source>
        <dbReference type="Proteomes" id="UP000258798"/>
    </source>
</evidence>